<reference evidence="1 2" key="1">
    <citation type="journal article" date="2018" name="Front. Microbiol.">
        <title>Description and Comparative Genomics of Macrococcus caseolyticus subsp. hominis subsp. nov., Macrococcus goetzii sp. nov., Macrococcus epidermidis sp. nov., and Macrococcus bohemicus sp. nov., Novel Macrococci From Human Clinical Material With Virulence Potential and Suspected Uptake of Foreign DNA by Natural Transformation.</title>
        <authorList>
            <person name="Maslanova I."/>
            <person name="Wertheimer Z."/>
            <person name="Sedlacek I."/>
            <person name="Svec P."/>
            <person name="Indrakova A."/>
            <person name="Kovarovic V."/>
            <person name="Schumann P."/>
            <person name="Sproer C."/>
            <person name="Kralova S."/>
            <person name="Sedo O."/>
            <person name="Kristofova L."/>
            <person name="Vrbovska V."/>
            <person name="Fuzik T."/>
            <person name="Petras P."/>
            <person name="Zdrahal Z."/>
            <person name="Ruzickova V."/>
            <person name="Doskar J."/>
            <person name="Pantucek R."/>
        </authorList>
    </citation>
    <scope>NUCLEOTIDE SEQUENCE [LARGE SCALE GENOMIC DNA]</scope>
    <source>
        <strain evidence="1 2">01/688</strain>
    </source>
</reference>
<proteinExistence type="predicted"/>
<evidence type="ECO:0000313" key="1">
    <source>
        <dbReference type="EMBL" id="RAK44958.1"/>
    </source>
</evidence>
<accession>A0A327ZVC1</accession>
<dbReference type="AlphaFoldDB" id="A0A327ZVC1"/>
<sequence length="88" mass="10357">MKHITKWEIEEFSSPSLYLHTDEKTISLVKPHNNGTFDVMASLEYEYKDNGTLIINSSDVYLWKLDADIEREVLTLDLKNPELNKLWK</sequence>
<organism evidence="1 2">
    <name type="scientific">Macrococcus epidermidis</name>
    <dbReference type="NCBI Taxonomy" id="1902580"/>
    <lineage>
        <taxon>Bacteria</taxon>
        <taxon>Bacillati</taxon>
        <taxon>Bacillota</taxon>
        <taxon>Bacilli</taxon>
        <taxon>Bacillales</taxon>
        <taxon>Staphylococcaceae</taxon>
        <taxon>Macrococcus</taxon>
    </lineage>
</organism>
<gene>
    <name evidence="1" type="ORF">BHU61_06490</name>
</gene>
<evidence type="ECO:0000313" key="2">
    <source>
        <dbReference type="Proteomes" id="UP000249808"/>
    </source>
</evidence>
<dbReference type="RefSeq" id="WP_111715557.1">
    <property type="nucleotide sequence ID" value="NZ_JBHSSR010000004.1"/>
</dbReference>
<dbReference type="EMBL" id="PZJH01000002">
    <property type="protein sequence ID" value="RAK44958.1"/>
    <property type="molecule type" value="Genomic_DNA"/>
</dbReference>
<keyword evidence="2" id="KW-1185">Reference proteome</keyword>
<name>A0A327ZVC1_9STAP</name>
<comment type="caution">
    <text evidence="1">The sequence shown here is derived from an EMBL/GenBank/DDBJ whole genome shotgun (WGS) entry which is preliminary data.</text>
</comment>
<dbReference type="Proteomes" id="UP000249808">
    <property type="component" value="Unassembled WGS sequence"/>
</dbReference>
<protein>
    <submittedName>
        <fullName evidence="1">Uncharacterized protein</fullName>
    </submittedName>
</protein>